<dbReference type="Proteomes" id="UP000813427">
    <property type="component" value="Unassembled WGS sequence"/>
</dbReference>
<accession>A0A8K0RUP0</accession>
<comment type="caution">
    <text evidence="2">The sequence shown here is derived from an EMBL/GenBank/DDBJ whole genome shotgun (WGS) entry which is preliminary data.</text>
</comment>
<evidence type="ECO:0000313" key="3">
    <source>
        <dbReference type="Proteomes" id="UP000813427"/>
    </source>
</evidence>
<reference evidence="2" key="1">
    <citation type="journal article" date="2021" name="Nat. Commun.">
        <title>Genetic determinants of endophytism in the Arabidopsis root mycobiome.</title>
        <authorList>
            <person name="Mesny F."/>
            <person name="Miyauchi S."/>
            <person name="Thiergart T."/>
            <person name="Pickel B."/>
            <person name="Atanasova L."/>
            <person name="Karlsson M."/>
            <person name="Huettel B."/>
            <person name="Barry K.W."/>
            <person name="Haridas S."/>
            <person name="Chen C."/>
            <person name="Bauer D."/>
            <person name="Andreopoulos W."/>
            <person name="Pangilinan J."/>
            <person name="LaButti K."/>
            <person name="Riley R."/>
            <person name="Lipzen A."/>
            <person name="Clum A."/>
            <person name="Drula E."/>
            <person name="Henrissat B."/>
            <person name="Kohler A."/>
            <person name="Grigoriev I.V."/>
            <person name="Martin F.M."/>
            <person name="Hacquard S."/>
        </authorList>
    </citation>
    <scope>NUCLEOTIDE SEQUENCE</scope>
    <source>
        <strain evidence="2">MPI-SDFR-AT-0068</strain>
    </source>
</reference>
<gene>
    <name evidence="2" type="ORF">BKA59DRAFT_254974</name>
</gene>
<sequence>MSWHQRGRYLNVTFCASIYNLSNRSSPHTMPAARPALFLLHSTHTHTHTHNSAVPPRRKPQLSVCAPAETLLQHVFLFLFGFFLSWMDATVNQLELTANSSELMSSPLAPLNVTSLPCVPSSSSRDRTRGGAARRRGSIVAANTLWMWVWVCLGLSTIRHLGR</sequence>
<feature type="transmembrane region" description="Helical" evidence="1">
    <location>
        <begin position="145"/>
        <end position="162"/>
    </location>
</feature>
<keyword evidence="1" id="KW-0812">Transmembrane</keyword>
<organism evidence="2 3">
    <name type="scientific">Fusarium tricinctum</name>
    <dbReference type="NCBI Taxonomy" id="61284"/>
    <lineage>
        <taxon>Eukaryota</taxon>
        <taxon>Fungi</taxon>
        <taxon>Dikarya</taxon>
        <taxon>Ascomycota</taxon>
        <taxon>Pezizomycotina</taxon>
        <taxon>Sordariomycetes</taxon>
        <taxon>Hypocreomycetidae</taxon>
        <taxon>Hypocreales</taxon>
        <taxon>Nectriaceae</taxon>
        <taxon>Fusarium</taxon>
        <taxon>Fusarium tricinctum species complex</taxon>
    </lineage>
</organism>
<keyword evidence="3" id="KW-1185">Reference proteome</keyword>
<keyword evidence="1" id="KW-1133">Transmembrane helix</keyword>
<dbReference type="EMBL" id="JAGPXF010000006">
    <property type="protein sequence ID" value="KAH7238665.1"/>
    <property type="molecule type" value="Genomic_DNA"/>
</dbReference>
<evidence type="ECO:0000256" key="1">
    <source>
        <dbReference type="SAM" id="Phobius"/>
    </source>
</evidence>
<keyword evidence="1" id="KW-0472">Membrane</keyword>
<protein>
    <submittedName>
        <fullName evidence="2">Uncharacterized protein</fullName>
    </submittedName>
</protein>
<evidence type="ECO:0000313" key="2">
    <source>
        <dbReference type="EMBL" id="KAH7238665.1"/>
    </source>
</evidence>
<dbReference type="AlphaFoldDB" id="A0A8K0RUP0"/>
<proteinExistence type="predicted"/>
<name>A0A8K0RUP0_9HYPO</name>